<keyword evidence="2" id="KW-1003">Cell membrane</keyword>
<dbReference type="GO" id="GO:0005886">
    <property type="term" value="C:plasma membrane"/>
    <property type="evidence" value="ECO:0007669"/>
    <property type="project" value="UniProtKB-SubCell"/>
</dbReference>
<feature type="transmembrane region" description="Helical" evidence="6">
    <location>
        <begin position="774"/>
        <end position="796"/>
    </location>
</feature>
<dbReference type="AlphaFoldDB" id="A0A6N6N2V5"/>
<keyword evidence="3 6" id="KW-0812">Transmembrane</keyword>
<comment type="caution">
    <text evidence="8">The sequence shown here is derived from an EMBL/GenBank/DDBJ whole genome shotgun (WGS) entry which is preliminary data.</text>
</comment>
<feature type="transmembrane region" description="Helical" evidence="6">
    <location>
        <begin position="678"/>
        <end position="698"/>
    </location>
</feature>
<dbReference type="InterPro" id="IPR004869">
    <property type="entry name" value="MMPL_dom"/>
</dbReference>
<dbReference type="PROSITE" id="PS50156">
    <property type="entry name" value="SSD"/>
    <property type="match status" value="1"/>
</dbReference>
<reference evidence="8 9" key="1">
    <citation type="journal article" date="2017" name="Int. J. Syst. Evol. Microbiol.">
        <title>Desulfovibrio senegalensis sp. nov., a mesophilic sulfate reducer isolated from marine sediment.</title>
        <authorList>
            <person name="Thioye A."/>
            <person name="Gam Z.B.A."/>
            <person name="Mbengue M."/>
            <person name="Cayol J.L."/>
            <person name="Joseph-Bartoli M."/>
            <person name="Toure-Kane C."/>
            <person name="Labat M."/>
        </authorList>
    </citation>
    <scope>NUCLEOTIDE SEQUENCE [LARGE SCALE GENOMIC DNA]</scope>
    <source>
        <strain evidence="8 9">DSM 101509</strain>
    </source>
</reference>
<dbReference type="InterPro" id="IPR000731">
    <property type="entry name" value="SSD"/>
</dbReference>
<name>A0A6N6N2V5_9BACT</name>
<organism evidence="8 9">
    <name type="scientific">Pseudodesulfovibrio senegalensis</name>
    <dbReference type="NCBI Taxonomy" id="1721087"/>
    <lineage>
        <taxon>Bacteria</taxon>
        <taxon>Pseudomonadati</taxon>
        <taxon>Thermodesulfobacteriota</taxon>
        <taxon>Desulfovibrionia</taxon>
        <taxon>Desulfovibrionales</taxon>
        <taxon>Desulfovibrionaceae</taxon>
    </lineage>
</organism>
<evidence type="ECO:0000256" key="3">
    <source>
        <dbReference type="ARBA" id="ARBA00022692"/>
    </source>
</evidence>
<dbReference type="Proteomes" id="UP000438699">
    <property type="component" value="Unassembled WGS sequence"/>
</dbReference>
<evidence type="ECO:0000313" key="8">
    <source>
        <dbReference type="EMBL" id="KAB1441366.1"/>
    </source>
</evidence>
<evidence type="ECO:0000256" key="5">
    <source>
        <dbReference type="ARBA" id="ARBA00023136"/>
    </source>
</evidence>
<dbReference type="Pfam" id="PF03176">
    <property type="entry name" value="MMPL"/>
    <property type="match status" value="2"/>
</dbReference>
<keyword evidence="4 6" id="KW-1133">Transmembrane helix</keyword>
<feature type="transmembrane region" description="Helical" evidence="6">
    <location>
        <begin position="704"/>
        <end position="725"/>
    </location>
</feature>
<evidence type="ECO:0000259" key="7">
    <source>
        <dbReference type="PROSITE" id="PS50156"/>
    </source>
</evidence>
<dbReference type="PANTHER" id="PTHR33406:SF12">
    <property type="entry name" value="BLR2997 PROTEIN"/>
    <property type="match status" value="1"/>
</dbReference>
<evidence type="ECO:0000256" key="6">
    <source>
        <dbReference type="SAM" id="Phobius"/>
    </source>
</evidence>
<feature type="transmembrane region" description="Helical" evidence="6">
    <location>
        <begin position="267"/>
        <end position="283"/>
    </location>
</feature>
<dbReference type="InterPro" id="IPR050545">
    <property type="entry name" value="Mycobact_MmpL"/>
</dbReference>
<feature type="transmembrane region" description="Helical" evidence="6">
    <location>
        <begin position="55"/>
        <end position="75"/>
    </location>
</feature>
<evidence type="ECO:0000256" key="2">
    <source>
        <dbReference type="ARBA" id="ARBA00022475"/>
    </source>
</evidence>
<feature type="transmembrane region" description="Helical" evidence="6">
    <location>
        <begin position="746"/>
        <end position="768"/>
    </location>
</feature>
<dbReference type="Gene3D" id="1.20.1640.10">
    <property type="entry name" value="Multidrug efflux transporter AcrB transmembrane domain"/>
    <property type="match status" value="2"/>
</dbReference>
<keyword evidence="5 6" id="KW-0472">Membrane</keyword>
<feature type="transmembrane region" description="Helical" evidence="6">
    <location>
        <begin position="318"/>
        <end position="341"/>
    </location>
</feature>
<dbReference type="PANTHER" id="PTHR33406">
    <property type="entry name" value="MEMBRANE PROTEIN MJ1562-RELATED"/>
    <property type="match status" value="1"/>
</dbReference>
<gene>
    <name evidence="8" type="ORF">F8A88_10480</name>
</gene>
<dbReference type="SUPFAM" id="SSF82866">
    <property type="entry name" value="Multidrug efflux transporter AcrB transmembrane domain"/>
    <property type="match status" value="2"/>
</dbReference>
<keyword evidence="9" id="KW-1185">Reference proteome</keyword>
<dbReference type="EMBL" id="WAIE01000004">
    <property type="protein sequence ID" value="KAB1441366.1"/>
    <property type="molecule type" value="Genomic_DNA"/>
</dbReference>
<protein>
    <submittedName>
        <fullName evidence="8">MMPL family transporter</fullName>
    </submittedName>
</protein>
<evidence type="ECO:0000256" key="4">
    <source>
        <dbReference type="ARBA" id="ARBA00022989"/>
    </source>
</evidence>
<feature type="domain" description="SSD" evidence="7">
    <location>
        <begin position="293"/>
        <end position="416"/>
    </location>
</feature>
<feature type="transmembrane region" description="Helical" evidence="6">
    <location>
        <begin position="362"/>
        <end position="384"/>
    </location>
</feature>
<feature type="transmembrane region" description="Helical" evidence="6">
    <location>
        <begin position="290"/>
        <end position="312"/>
    </location>
</feature>
<sequence length="849" mass="94553">MFSAARGRAVTANTRIIHRYGSKPSTASKEQVMLNIVRINSFFHAFGNAVIRFRWLVFAVFLGLTVSLAMGLPHLKADVDQDSWFMEDDELLKAKDRMEAIFGNEDFCAVLVTADDVFAPENLRLLRELGDELMERIPYADDVQSLADMEFTEGVEGGIRIDELVPDVIPQDGATLDDMRKRALAKTSLKNRMVSEDCTETWLILRMKKLPDVTHQINGEDPIMAVGHMFNEVVNQPKYAPLHPKTAGIPVVFADKLDFFGKETPKLLGISLLFAVFTLLFFLRSVRGVVFPMATVGCVMIIVFGAQGFLGIGTDPTVIFMPIFITLAVSIGYSIHMFNHFNIEFKKTGKRRESLLQAVEEVGWPLLFSALTTVAALLSFIFIPLRPIRWVGMTSALLVLLACIVVLTLLPALLSFGKDRPARKDEKEVRETRIQRCMGWLGTGTLNRPRLSLVMLAVLMGVCVAGIFKVEVSFDVIKSFGRRIPYVDRIYSVGQSQVGSLYSYNLALEFDEPGAAKEPENLKKFEKLVEDIHGLELTKKTTSLLEILKDLNQVIHEGDPAWYRLPESREMVAQLLLLYENAGGAEVERWIDYDYQRLKLQVEMGHYNSGEAARELDWIQDEVRRVFPHAHVVLTGSISQYTVMQEYVSFGQIKSFFIAFMVVTLLMMLVFGSLKIGFIAMIPNIAPALVVGGIMGYAGVPLDLVTVTIIPMLLGLAVDDTIHFINHYQLEFGRCRNYALGNRKTFLAVGGALLMTTIVLTLTFAAYMVSVVKIFIFMGILVGSGLFAALAADYFITPVLIAWAKPFGPEEQDCEAGKTKPAESVSLSNPQPEVFAAEANTQQQGGYHG</sequence>
<evidence type="ECO:0000256" key="1">
    <source>
        <dbReference type="ARBA" id="ARBA00004651"/>
    </source>
</evidence>
<feature type="transmembrane region" description="Helical" evidence="6">
    <location>
        <begin position="653"/>
        <end position="671"/>
    </location>
</feature>
<feature type="transmembrane region" description="Helical" evidence="6">
    <location>
        <begin position="390"/>
        <end position="414"/>
    </location>
</feature>
<feature type="transmembrane region" description="Helical" evidence="6">
    <location>
        <begin position="451"/>
        <end position="468"/>
    </location>
</feature>
<comment type="subcellular location">
    <subcellularLocation>
        <location evidence="1">Cell membrane</location>
        <topology evidence="1">Multi-pass membrane protein</topology>
    </subcellularLocation>
</comment>
<accession>A0A6N6N2V5</accession>
<proteinExistence type="predicted"/>
<evidence type="ECO:0000313" key="9">
    <source>
        <dbReference type="Proteomes" id="UP000438699"/>
    </source>
</evidence>